<feature type="non-terminal residue" evidence="1">
    <location>
        <position position="1"/>
    </location>
</feature>
<sequence>TIHTELQAVVLKAVARTPVRRQWTIRAVTGDFQVDAQGLEDADPDDFYMWLQDAAVTSEPLLMHAAWETMDGVEVYMEHPSLQRLYTTPDGNWGGNLQITFREIDDTN</sequence>
<dbReference type="AlphaFoldDB" id="A0A0F9CXL3"/>
<proteinExistence type="predicted"/>
<protein>
    <submittedName>
        <fullName evidence="1">Uncharacterized protein</fullName>
    </submittedName>
</protein>
<comment type="caution">
    <text evidence="1">The sequence shown here is derived from an EMBL/GenBank/DDBJ whole genome shotgun (WGS) entry which is preliminary data.</text>
</comment>
<reference evidence="1" key="1">
    <citation type="journal article" date="2015" name="Nature">
        <title>Complex archaea that bridge the gap between prokaryotes and eukaryotes.</title>
        <authorList>
            <person name="Spang A."/>
            <person name="Saw J.H."/>
            <person name="Jorgensen S.L."/>
            <person name="Zaremba-Niedzwiedzka K."/>
            <person name="Martijn J."/>
            <person name="Lind A.E."/>
            <person name="van Eijk R."/>
            <person name="Schleper C."/>
            <person name="Guy L."/>
            <person name="Ettema T.J."/>
        </authorList>
    </citation>
    <scope>NUCLEOTIDE SEQUENCE</scope>
</reference>
<evidence type="ECO:0000313" key="1">
    <source>
        <dbReference type="EMBL" id="KKL53994.1"/>
    </source>
</evidence>
<name>A0A0F9CXL3_9ZZZZ</name>
<organism evidence="1">
    <name type="scientific">marine sediment metagenome</name>
    <dbReference type="NCBI Taxonomy" id="412755"/>
    <lineage>
        <taxon>unclassified sequences</taxon>
        <taxon>metagenomes</taxon>
        <taxon>ecological metagenomes</taxon>
    </lineage>
</organism>
<accession>A0A0F9CXL3</accession>
<dbReference type="EMBL" id="LAZR01031355">
    <property type="protein sequence ID" value="KKL53994.1"/>
    <property type="molecule type" value="Genomic_DNA"/>
</dbReference>
<gene>
    <name evidence="1" type="ORF">LCGC14_2269880</name>
</gene>